<dbReference type="HAMAP" id="MF_00168">
    <property type="entry name" value="Q_tRNA_Tgt"/>
    <property type="match status" value="1"/>
</dbReference>
<evidence type="ECO:0000259" key="7">
    <source>
        <dbReference type="Pfam" id="PF01702"/>
    </source>
</evidence>
<evidence type="ECO:0000256" key="2">
    <source>
        <dbReference type="ARBA" id="ARBA00022679"/>
    </source>
</evidence>
<keyword evidence="5 6" id="KW-0862">Zinc</keyword>
<sequence length="410" mass="44981">MAATIASQSSAALTFDLIARCSTTRARASCLTLPHGPVQLPMFMPVATQASLKGLTPEQLEETGCRLCLNNTYHLGLKPGQEVLAAIGGAHKLQGWQHNILTDSGGFQMVSLLKLANITEEGVRFLSPHDGTPMLLTPEHSISLQNTIGSDIMMQLDDVLVTTSPDAARMREAMLRSVRWLDRCIAAHKNPERQNLFCIIQGGLDLEMRRECCEEMVARDTPGIAIGGLSGGEAKADYCRVVATCTELLPELKPRYVMGIGYPEDLVVSVALGADMFDCVWPTRTARFGNAVTRYGVLNIKNSKFAVDFGPIEDGCGCICCRKGDGGIGVTRAFVHHNTAKETVSAHLLTLHNVWYQLNLMREVRNAIIADRYPAFVRRFFADLYPNREYPEWALGALRGVGVDLLENET</sequence>
<feature type="binding site" evidence="6">
    <location>
        <position position="352"/>
    </location>
    <ligand>
        <name>Zn(2+)</name>
        <dbReference type="ChEBI" id="CHEBI:29105"/>
    </ligand>
</feature>
<comment type="similarity">
    <text evidence="6">Belongs to the queuine tRNA-ribosyltransferase family.</text>
</comment>
<dbReference type="EC" id="2.4.2.64" evidence="6"/>
<keyword evidence="6" id="KW-0963">Cytoplasm</keyword>
<evidence type="ECO:0000256" key="5">
    <source>
        <dbReference type="ARBA" id="ARBA00022833"/>
    </source>
</evidence>
<evidence type="ECO:0000313" key="8">
    <source>
        <dbReference type="EMBL" id="KAK8105919.1"/>
    </source>
</evidence>
<keyword evidence="3 6" id="KW-0819">tRNA processing</keyword>
<comment type="caution">
    <text evidence="8">The sequence shown here is derived from an EMBL/GenBank/DDBJ whole genome shotgun (WGS) entry which is preliminary data.</text>
</comment>
<dbReference type="InterPro" id="IPR004803">
    <property type="entry name" value="TGT"/>
</dbReference>
<proteinExistence type="inferred from homology"/>
<dbReference type="SUPFAM" id="SSF51713">
    <property type="entry name" value="tRNA-guanine transglycosylase"/>
    <property type="match status" value="1"/>
</dbReference>
<dbReference type="NCBIfam" id="TIGR00430">
    <property type="entry name" value="Q_tRNA_tgt"/>
    <property type="match status" value="1"/>
</dbReference>
<dbReference type="EMBL" id="JAQQWP010000008">
    <property type="protein sequence ID" value="KAK8105919.1"/>
    <property type="molecule type" value="Genomic_DNA"/>
</dbReference>
<protein>
    <recommendedName>
        <fullName evidence="6">Queuine tRNA-ribosyltransferase catalytic subunit 1</fullName>
        <ecNumber evidence="6">2.4.2.64</ecNumber>
    </recommendedName>
    <alternativeName>
        <fullName evidence="6">Guanine insertion enzyme</fullName>
    </alternativeName>
    <alternativeName>
        <fullName evidence="6">tRNA-guanine transglycosylase</fullName>
    </alternativeName>
</protein>
<comment type="subunit">
    <text evidence="6">Heterodimer of a catalytic subunit and an accessory subunit.</text>
</comment>
<feature type="binding site" evidence="6">
    <location>
        <position position="228"/>
    </location>
    <ligand>
        <name>substrate</name>
    </ligand>
</feature>
<dbReference type="PANTHER" id="PTHR43530:SF1">
    <property type="entry name" value="QUEUINE TRNA-RIBOSYLTRANSFERASE CATALYTIC SUBUNIT 1"/>
    <property type="match status" value="1"/>
</dbReference>
<keyword evidence="2 6" id="KW-0808">Transferase</keyword>
<organism evidence="8 9">
    <name type="scientific">Apiospora kogelbergensis</name>
    <dbReference type="NCBI Taxonomy" id="1337665"/>
    <lineage>
        <taxon>Eukaryota</taxon>
        <taxon>Fungi</taxon>
        <taxon>Dikarya</taxon>
        <taxon>Ascomycota</taxon>
        <taxon>Pezizomycotina</taxon>
        <taxon>Sordariomycetes</taxon>
        <taxon>Xylariomycetidae</taxon>
        <taxon>Amphisphaeriales</taxon>
        <taxon>Apiosporaceae</taxon>
        <taxon>Apiospora</taxon>
    </lineage>
</organism>
<feature type="domain" description="tRNA-guanine(15) transglycosylase-like" evidence="7">
    <location>
        <begin position="24"/>
        <end position="384"/>
    </location>
</feature>
<evidence type="ECO:0000256" key="4">
    <source>
        <dbReference type="ARBA" id="ARBA00022723"/>
    </source>
</evidence>
<evidence type="ECO:0000256" key="3">
    <source>
        <dbReference type="ARBA" id="ARBA00022694"/>
    </source>
</evidence>
<feature type="active site" description="Nucleophile" evidence="6">
    <location>
        <position position="278"/>
    </location>
</feature>
<feature type="region of interest" description="RNA binding; important for wobble base 34 recognition" evidence="6">
    <location>
        <begin position="283"/>
        <end position="287"/>
    </location>
</feature>
<dbReference type="NCBIfam" id="TIGR00449">
    <property type="entry name" value="tgt_general"/>
    <property type="match status" value="1"/>
</dbReference>
<dbReference type="PANTHER" id="PTHR43530">
    <property type="entry name" value="QUEUINE TRNA-RIBOSYLTRANSFERASE CATALYTIC SUBUNIT 1"/>
    <property type="match status" value="1"/>
</dbReference>
<feature type="active site" description="Proton acceptor" evidence="6">
    <location>
        <position position="103"/>
    </location>
</feature>
<dbReference type="InterPro" id="IPR002616">
    <property type="entry name" value="tRNA_ribo_trans-like"/>
</dbReference>
<feature type="binding site" evidence="6">
    <location>
        <position position="318"/>
    </location>
    <ligand>
        <name>Zn(2+)</name>
        <dbReference type="ChEBI" id="CHEBI:29105"/>
    </ligand>
</feature>
<feature type="binding site" evidence="6">
    <location>
        <position position="157"/>
    </location>
    <ligand>
        <name>substrate</name>
    </ligand>
</feature>
<dbReference type="Proteomes" id="UP001392437">
    <property type="component" value="Unassembled WGS sequence"/>
</dbReference>
<dbReference type="Pfam" id="PF01702">
    <property type="entry name" value="TGT"/>
    <property type="match status" value="1"/>
</dbReference>
<dbReference type="AlphaFoldDB" id="A0AAW0QK94"/>
<comment type="cofactor">
    <cofactor evidence="6">
        <name>Zn(2+)</name>
        <dbReference type="ChEBI" id="CHEBI:29105"/>
    </cofactor>
</comment>
<accession>A0AAW0QK94</accession>
<evidence type="ECO:0000256" key="1">
    <source>
        <dbReference type="ARBA" id="ARBA00022676"/>
    </source>
</evidence>
<dbReference type="Gene3D" id="3.20.20.105">
    <property type="entry name" value="Queuine tRNA-ribosyltransferase-like"/>
    <property type="match status" value="1"/>
</dbReference>
<dbReference type="GO" id="GO:0005829">
    <property type="term" value="C:cytosol"/>
    <property type="evidence" value="ECO:0007669"/>
    <property type="project" value="TreeGrafter"/>
</dbReference>
<feature type="region of interest" description="RNA binding" evidence="6">
    <location>
        <begin position="259"/>
        <end position="265"/>
    </location>
</feature>
<feature type="binding site" evidence="6">
    <location>
        <position position="201"/>
    </location>
    <ligand>
        <name>substrate</name>
    </ligand>
</feature>
<feature type="binding site" evidence="6">
    <location>
        <begin position="103"/>
        <end position="107"/>
    </location>
    <ligand>
        <name>substrate</name>
    </ligand>
</feature>
<keyword evidence="9" id="KW-1185">Reference proteome</keyword>
<dbReference type="GO" id="GO:0006400">
    <property type="term" value="P:tRNA modification"/>
    <property type="evidence" value="ECO:0007669"/>
    <property type="project" value="InterPro"/>
</dbReference>
<feature type="binding site" evidence="6">
    <location>
        <position position="321"/>
    </location>
    <ligand>
        <name>Zn(2+)</name>
        <dbReference type="ChEBI" id="CHEBI:29105"/>
    </ligand>
</feature>
<keyword evidence="4 6" id="KW-0479">Metal-binding</keyword>
<evidence type="ECO:0000313" key="9">
    <source>
        <dbReference type="Proteomes" id="UP001392437"/>
    </source>
</evidence>
<comment type="subcellular location">
    <subcellularLocation>
        <location evidence="6">Cytoplasm</location>
    </subcellularLocation>
</comment>
<feature type="binding site" evidence="6">
    <location>
        <position position="316"/>
    </location>
    <ligand>
        <name>Zn(2+)</name>
        <dbReference type="ChEBI" id="CHEBI:29105"/>
    </ligand>
</feature>
<dbReference type="GO" id="GO:0008479">
    <property type="term" value="F:tRNA-guanosine(34) queuine transglycosylase activity"/>
    <property type="evidence" value="ECO:0007669"/>
    <property type="project" value="UniProtKB-UniRule"/>
</dbReference>
<dbReference type="GO" id="GO:0046872">
    <property type="term" value="F:metal ion binding"/>
    <property type="evidence" value="ECO:0007669"/>
    <property type="project" value="UniProtKB-KW"/>
</dbReference>
<gene>
    <name evidence="8" type="ORF">PG999_009278</name>
</gene>
<keyword evidence="1 6" id="KW-0328">Glycosyltransferase</keyword>
<name>A0AAW0QK94_9PEZI</name>
<comment type="function">
    <text evidence="6">Catalytic subunit of the queuine tRNA-ribosyltransferase (TGT) that catalyzes the base-exchange of a guanine (G) residue with queuine (Q) at position 34 (anticodon wobble position) in tRNAs with GU(N) anticodons (tRNA-Asp, -Asn, -His and -Tyr), resulting in the hypermodified nucleoside queuosine (7-(((4,5-cis-dihydroxy-2-cyclopenten-1-yl)amino)methyl)-7-deazaguanosine). Catalysis occurs through a double-displacement mechanism. The nucleophile active site attacks the C1' of nucleotide 34 to detach the guanine base from the RNA, forming a covalent enzyme-RNA intermediate. The proton acceptor active site deprotonates the incoming queuine, allowing a nucleophilic attack on the C1' of the ribose to form the product.</text>
</comment>
<dbReference type="InterPro" id="IPR036511">
    <property type="entry name" value="TGT-like_sf"/>
</dbReference>
<reference evidence="8 9" key="1">
    <citation type="submission" date="2023-01" db="EMBL/GenBank/DDBJ databases">
        <title>Analysis of 21 Apiospora genomes using comparative genomics revels a genus with tremendous synthesis potential of carbohydrate active enzymes and secondary metabolites.</title>
        <authorList>
            <person name="Sorensen T."/>
        </authorList>
    </citation>
    <scope>NUCLEOTIDE SEQUENCE [LARGE SCALE GENOMIC DNA]</scope>
    <source>
        <strain evidence="8 9">CBS 117206</strain>
    </source>
</reference>
<evidence type="ECO:0000256" key="6">
    <source>
        <dbReference type="HAMAP-Rule" id="MF_03218"/>
    </source>
</evidence>
<comment type="catalytic activity">
    <reaction evidence="6">
        <text>guanosine(34) in tRNA + queuine = queuosine(34) in tRNA + guanine</text>
        <dbReference type="Rhea" id="RHEA:16633"/>
        <dbReference type="Rhea" id="RHEA-COMP:10341"/>
        <dbReference type="Rhea" id="RHEA-COMP:18571"/>
        <dbReference type="ChEBI" id="CHEBI:16235"/>
        <dbReference type="ChEBI" id="CHEBI:17433"/>
        <dbReference type="ChEBI" id="CHEBI:74269"/>
        <dbReference type="ChEBI" id="CHEBI:194431"/>
        <dbReference type="EC" id="2.4.2.64"/>
    </reaction>
</comment>